<evidence type="ECO:0000259" key="4">
    <source>
        <dbReference type="Pfam" id="PF01478"/>
    </source>
</evidence>
<keyword evidence="6" id="KW-1185">Reference proteome</keyword>
<feature type="transmembrane region" description="Helical" evidence="3">
    <location>
        <begin position="241"/>
        <end position="259"/>
    </location>
</feature>
<evidence type="ECO:0000313" key="6">
    <source>
        <dbReference type="Proteomes" id="UP001183420"/>
    </source>
</evidence>
<reference evidence="6" key="1">
    <citation type="submission" date="2023-07" db="EMBL/GenBank/DDBJ databases">
        <title>30 novel species of actinomycetes from the DSMZ collection.</title>
        <authorList>
            <person name="Nouioui I."/>
        </authorList>
    </citation>
    <scope>NUCLEOTIDE SEQUENCE [LARGE SCALE GENOMIC DNA]</scope>
    <source>
        <strain evidence="6">DSM 44918</strain>
    </source>
</reference>
<evidence type="ECO:0000313" key="5">
    <source>
        <dbReference type="EMBL" id="MDT0320980.1"/>
    </source>
</evidence>
<dbReference type="Gene3D" id="1.20.120.1220">
    <property type="match status" value="1"/>
</dbReference>
<dbReference type="InterPro" id="IPR050882">
    <property type="entry name" value="Prepilin_peptidase/N-MTase"/>
</dbReference>
<feature type="transmembrane region" description="Helical" evidence="3">
    <location>
        <begin position="109"/>
        <end position="129"/>
    </location>
</feature>
<dbReference type="PRINTS" id="PR00864">
    <property type="entry name" value="PREPILNPTASE"/>
</dbReference>
<proteinExistence type="inferred from homology"/>
<evidence type="ECO:0000256" key="3">
    <source>
        <dbReference type="SAM" id="Phobius"/>
    </source>
</evidence>
<dbReference type="PANTHER" id="PTHR30487:SF0">
    <property type="entry name" value="PREPILIN LEADER PEPTIDASE_N-METHYLTRANSFERASE-RELATED"/>
    <property type="match status" value="1"/>
</dbReference>
<feature type="transmembrane region" description="Helical" evidence="3">
    <location>
        <begin position="136"/>
        <end position="154"/>
    </location>
</feature>
<dbReference type="EMBL" id="JAVREM010000032">
    <property type="protein sequence ID" value="MDT0320980.1"/>
    <property type="molecule type" value="Genomic_DNA"/>
</dbReference>
<name>A0ABU2LTP9_9ACTN</name>
<keyword evidence="3" id="KW-0472">Membrane</keyword>
<dbReference type="PANTHER" id="PTHR30487">
    <property type="entry name" value="TYPE 4 PREPILIN-LIKE PROTEINS LEADER PEPTIDE-PROCESSING ENZYME"/>
    <property type="match status" value="1"/>
</dbReference>
<dbReference type="Pfam" id="PF01478">
    <property type="entry name" value="Peptidase_A24"/>
    <property type="match status" value="1"/>
</dbReference>
<keyword evidence="5" id="KW-0378">Hydrolase</keyword>
<dbReference type="EC" id="3.4.23.-" evidence="5"/>
<comment type="caution">
    <text evidence="5">The sequence shown here is derived from an EMBL/GenBank/DDBJ whole genome shotgun (WGS) entry which is preliminary data.</text>
</comment>
<evidence type="ECO:0000256" key="2">
    <source>
        <dbReference type="RuleBase" id="RU003793"/>
    </source>
</evidence>
<feature type="transmembrane region" description="Helical" evidence="3">
    <location>
        <begin position="160"/>
        <end position="181"/>
    </location>
</feature>
<dbReference type="GO" id="GO:0016787">
    <property type="term" value="F:hydrolase activity"/>
    <property type="evidence" value="ECO:0007669"/>
    <property type="project" value="UniProtKB-KW"/>
</dbReference>
<organism evidence="5 6">
    <name type="scientific">Streptomyces millisiae</name>
    <dbReference type="NCBI Taxonomy" id="3075542"/>
    <lineage>
        <taxon>Bacteria</taxon>
        <taxon>Bacillati</taxon>
        <taxon>Actinomycetota</taxon>
        <taxon>Actinomycetes</taxon>
        <taxon>Kitasatosporales</taxon>
        <taxon>Streptomycetaceae</taxon>
        <taxon>Streptomyces</taxon>
    </lineage>
</organism>
<gene>
    <name evidence="5" type="ORF">RNC47_21850</name>
</gene>
<dbReference type="RefSeq" id="WP_311601172.1">
    <property type="nucleotide sequence ID" value="NZ_JAVREM010000032.1"/>
</dbReference>
<accession>A0ABU2LTP9</accession>
<sequence>MGFRIRILTYARPVHPLLIVAAGGYGALVGALLARPVYRFAVPAGEPWRDTCPAGHRLTGRVAAGWLGVGRCAGCPPTAARPGAATGTALATAGCCAALAAAVGSRPELVVWLLAAPVMVLLATVDLAVQRLPDPLTLPLAGGLLVGLGVAAPLPGAGGSWPGALLGGLALGACYLLLFVINPNGMGFGDVKLALSVGVALGWYGWPAVLAGTFVGFLLAAGYGTALVIAGRAGRRTAVPFGPFMALGALAGLTLAGLAS</sequence>
<keyword evidence="3" id="KW-0812">Transmembrane</keyword>
<dbReference type="Proteomes" id="UP001183420">
    <property type="component" value="Unassembled WGS sequence"/>
</dbReference>
<dbReference type="InterPro" id="IPR014032">
    <property type="entry name" value="Peptidase_A24A_bac"/>
</dbReference>
<protein>
    <submittedName>
        <fullName evidence="5">A24 family peptidase</fullName>
        <ecNumber evidence="5">3.4.23.-</ecNumber>
    </submittedName>
</protein>
<dbReference type="InterPro" id="IPR000045">
    <property type="entry name" value="Prepilin_IV_endopep_pep"/>
</dbReference>
<comment type="similarity">
    <text evidence="1 2">Belongs to the peptidase A24 family.</text>
</comment>
<feature type="domain" description="Prepilin type IV endopeptidase peptidase" evidence="4">
    <location>
        <begin position="114"/>
        <end position="216"/>
    </location>
</feature>
<feature type="transmembrane region" description="Helical" evidence="3">
    <location>
        <begin position="193"/>
        <end position="221"/>
    </location>
</feature>
<evidence type="ECO:0000256" key="1">
    <source>
        <dbReference type="ARBA" id="ARBA00005801"/>
    </source>
</evidence>
<feature type="transmembrane region" description="Helical" evidence="3">
    <location>
        <begin position="14"/>
        <end position="34"/>
    </location>
</feature>
<keyword evidence="3" id="KW-1133">Transmembrane helix</keyword>